<dbReference type="AlphaFoldDB" id="A0A8B6DBU8"/>
<keyword evidence="2" id="KW-1185">Reference proteome</keyword>
<sequence length="62" mass="6828">MPDKDGNTPLHSVIHRRLLKEESSQCVEALLDNRANPHLLNDSGSSALDLIKNTGDTAKYIN</sequence>
<dbReference type="Gene3D" id="1.25.40.20">
    <property type="entry name" value="Ankyrin repeat-containing domain"/>
    <property type="match status" value="1"/>
</dbReference>
<gene>
    <name evidence="1" type="ORF">MGAL_10B044272</name>
</gene>
<reference evidence="1" key="1">
    <citation type="submission" date="2018-11" db="EMBL/GenBank/DDBJ databases">
        <authorList>
            <person name="Alioto T."/>
            <person name="Alioto T."/>
        </authorList>
    </citation>
    <scope>NUCLEOTIDE SEQUENCE</scope>
</reference>
<feature type="non-terminal residue" evidence="1">
    <location>
        <position position="62"/>
    </location>
</feature>
<dbReference type="Pfam" id="PF00023">
    <property type="entry name" value="Ank"/>
    <property type="match status" value="1"/>
</dbReference>
<dbReference type="SUPFAM" id="SSF48403">
    <property type="entry name" value="Ankyrin repeat"/>
    <property type="match status" value="1"/>
</dbReference>
<dbReference type="InterPro" id="IPR036770">
    <property type="entry name" value="Ankyrin_rpt-contain_sf"/>
</dbReference>
<dbReference type="OrthoDB" id="5314041at2759"/>
<protein>
    <submittedName>
        <fullName evidence="1">Uncharacterized protein</fullName>
    </submittedName>
</protein>
<proteinExistence type="predicted"/>
<organism evidence="1 2">
    <name type="scientific">Mytilus galloprovincialis</name>
    <name type="common">Mediterranean mussel</name>
    <dbReference type="NCBI Taxonomy" id="29158"/>
    <lineage>
        <taxon>Eukaryota</taxon>
        <taxon>Metazoa</taxon>
        <taxon>Spiralia</taxon>
        <taxon>Lophotrochozoa</taxon>
        <taxon>Mollusca</taxon>
        <taxon>Bivalvia</taxon>
        <taxon>Autobranchia</taxon>
        <taxon>Pteriomorphia</taxon>
        <taxon>Mytilida</taxon>
        <taxon>Mytiloidea</taxon>
        <taxon>Mytilidae</taxon>
        <taxon>Mytilinae</taxon>
        <taxon>Mytilus</taxon>
    </lineage>
</organism>
<dbReference type="InterPro" id="IPR002110">
    <property type="entry name" value="Ankyrin_rpt"/>
</dbReference>
<comment type="caution">
    <text evidence="1">The sequence shown here is derived from an EMBL/GenBank/DDBJ whole genome shotgun (WGS) entry which is preliminary data.</text>
</comment>
<evidence type="ECO:0000313" key="2">
    <source>
        <dbReference type="Proteomes" id="UP000596742"/>
    </source>
</evidence>
<name>A0A8B6DBU8_MYTGA</name>
<dbReference type="EMBL" id="UYJE01003142">
    <property type="protein sequence ID" value="VDI16938.1"/>
    <property type="molecule type" value="Genomic_DNA"/>
</dbReference>
<evidence type="ECO:0000313" key="1">
    <source>
        <dbReference type="EMBL" id="VDI16938.1"/>
    </source>
</evidence>
<dbReference type="Proteomes" id="UP000596742">
    <property type="component" value="Unassembled WGS sequence"/>
</dbReference>
<accession>A0A8B6DBU8</accession>